<feature type="region of interest" description="Disordered" evidence="1">
    <location>
        <begin position="1"/>
        <end position="23"/>
    </location>
</feature>
<dbReference type="Proteomes" id="UP000540412">
    <property type="component" value="Unassembled WGS sequence"/>
</dbReference>
<comment type="caution">
    <text evidence="2">The sequence shown here is derived from an EMBL/GenBank/DDBJ whole genome shotgun (WGS) entry which is preliminary data.</text>
</comment>
<accession>A0A7W9PNC0</accession>
<sequence>MSPRRRKRQASHAPAPSRTSGAPARLFGLGLAGAGAAHFTAPQVFDQLTGVAFPSATRQWTYRNGFTELLLGLAIAYRRTRTVGAIGLIAYVAFLGSRVVGRTGDPSGAHSR</sequence>
<dbReference type="EMBL" id="JACHIT010000002">
    <property type="protein sequence ID" value="MBB5918839.1"/>
    <property type="molecule type" value="Genomic_DNA"/>
</dbReference>
<feature type="compositionally biased region" description="Basic residues" evidence="1">
    <location>
        <begin position="1"/>
        <end position="10"/>
    </location>
</feature>
<evidence type="ECO:0000313" key="3">
    <source>
        <dbReference type="Proteomes" id="UP000540412"/>
    </source>
</evidence>
<proteinExistence type="predicted"/>
<keyword evidence="3" id="KW-1185">Reference proteome</keyword>
<gene>
    <name evidence="2" type="ORF">BJY24_007751</name>
</gene>
<organism evidence="2 3">
    <name type="scientific">Nocardia transvalensis</name>
    <dbReference type="NCBI Taxonomy" id="37333"/>
    <lineage>
        <taxon>Bacteria</taxon>
        <taxon>Bacillati</taxon>
        <taxon>Actinomycetota</taxon>
        <taxon>Actinomycetes</taxon>
        <taxon>Mycobacteriales</taxon>
        <taxon>Nocardiaceae</taxon>
        <taxon>Nocardia</taxon>
    </lineage>
</organism>
<name>A0A7W9PNC0_9NOCA</name>
<protein>
    <submittedName>
        <fullName evidence="2">Putative membrane protein</fullName>
    </submittedName>
</protein>
<dbReference type="AlphaFoldDB" id="A0A7W9PNC0"/>
<evidence type="ECO:0000313" key="2">
    <source>
        <dbReference type="EMBL" id="MBB5918839.1"/>
    </source>
</evidence>
<reference evidence="2 3" key="1">
    <citation type="submission" date="2020-08" db="EMBL/GenBank/DDBJ databases">
        <title>Sequencing the genomes of 1000 actinobacteria strains.</title>
        <authorList>
            <person name="Klenk H.-P."/>
        </authorList>
    </citation>
    <scope>NUCLEOTIDE SEQUENCE [LARGE SCALE GENOMIC DNA]</scope>
    <source>
        <strain evidence="2 3">DSM 43582</strain>
    </source>
</reference>
<dbReference type="RefSeq" id="WP_218003582.1">
    <property type="nucleotide sequence ID" value="NZ_JACHIT010000002.1"/>
</dbReference>
<evidence type="ECO:0000256" key="1">
    <source>
        <dbReference type="SAM" id="MobiDB-lite"/>
    </source>
</evidence>